<reference evidence="3" key="2">
    <citation type="submission" date="2024-06" db="EMBL/GenBank/DDBJ databases">
        <title>Micromonospora mangrovi CCTCC AA 2012012 genome sequences.</title>
        <authorList>
            <person name="Gao J."/>
        </authorList>
    </citation>
    <scope>NUCLEOTIDE SEQUENCE</scope>
    <source>
        <strain evidence="3">CCTCC AA 2012012</strain>
    </source>
</reference>
<dbReference type="PANTHER" id="PTHR10587:SF137">
    <property type="entry name" value="4-DEOXY-4-FORMAMIDO-L-ARABINOSE-PHOSPHOUNDECAPRENOL DEFORMYLASE ARND-RELATED"/>
    <property type="match status" value="1"/>
</dbReference>
<proteinExistence type="predicted"/>
<dbReference type="InterPro" id="IPR006311">
    <property type="entry name" value="TAT_signal"/>
</dbReference>
<dbReference type="GO" id="GO:0016810">
    <property type="term" value="F:hydrolase activity, acting on carbon-nitrogen (but not peptide) bonds"/>
    <property type="evidence" value="ECO:0007669"/>
    <property type="project" value="InterPro"/>
</dbReference>
<feature type="domain" description="NodB homology" evidence="1">
    <location>
        <begin position="76"/>
        <end position="257"/>
    </location>
</feature>
<evidence type="ECO:0000313" key="2">
    <source>
        <dbReference type="EMBL" id="XBP93661.1"/>
    </source>
</evidence>
<dbReference type="EMBL" id="CP159342">
    <property type="protein sequence ID" value="XCH74360.1"/>
    <property type="molecule type" value="Genomic_DNA"/>
</dbReference>
<name>A0AAU8HE99_9ACTN</name>
<dbReference type="PROSITE" id="PS51677">
    <property type="entry name" value="NODB"/>
    <property type="match status" value="1"/>
</dbReference>
<dbReference type="AlphaFoldDB" id="A0AAU8HE99"/>
<dbReference type="RefSeq" id="WP_350933342.1">
    <property type="nucleotide sequence ID" value="NZ_CP157762.1"/>
</dbReference>
<dbReference type="Pfam" id="PF01522">
    <property type="entry name" value="Polysacc_deac_1"/>
    <property type="match status" value="1"/>
</dbReference>
<evidence type="ECO:0000313" key="3">
    <source>
        <dbReference type="EMBL" id="XCH74360.1"/>
    </source>
</evidence>
<evidence type="ECO:0000259" key="1">
    <source>
        <dbReference type="PROSITE" id="PS51677"/>
    </source>
</evidence>
<organism evidence="3">
    <name type="scientific">Micromonospora sp. CCTCC AA 2012012</name>
    <dbReference type="NCBI Taxonomy" id="3111921"/>
    <lineage>
        <taxon>Bacteria</taxon>
        <taxon>Bacillati</taxon>
        <taxon>Actinomycetota</taxon>
        <taxon>Actinomycetes</taxon>
        <taxon>Micromonosporales</taxon>
        <taxon>Micromonosporaceae</taxon>
        <taxon>Micromonospora</taxon>
    </lineage>
</organism>
<dbReference type="InterPro" id="IPR011330">
    <property type="entry name" value="Glyco_hydro/deAcase_b/a-brl"/>
</dbReference>
<dbReference type="PROSITE" id="PS51318">
    <property type="entry name" value="TAT"/>
    <property type="match status" value="1"/>
</dbReference>
<dbReference type="InterPro" id="IPR002509">
    <property type="entry name" value="NODB_dom"/>
</dbReference>
<sequence length="269" mass="28995">MGEHAGRWGRRSLLRAAGLLTGGAAVGAAATTQTTWIADRRLPLAGGPASATLGSRQQDVGGGAVEVSWGVRTDERLVALTFDDGPLPQWTPMVLDTLDRYAVPATFFLVGARARQHAGLLRGRLDRHEVGNHSWAHHDLARLDAHGAYDDLRRSHDAIAAATGRAPRLLRPPWGHLGGAVLHAAARLDYRLVLWTLQMVEGEFPHDPAGHARRIVADVRPGTILLGHDVGTERRLVALRGLPDMITGLRARGYTFVTVSHLLGRAAQV</sequence>
<dbReference type="InterPro" id="IPR050248">
    <property type="entry name" value="Polysacc_deacetylase_ArnD"/>
</dbReference>
<protein>
    <submittedName>
        <fullName evidence="3">Polysaccharide deacetylase family protein</fullName>
        <ecNumber evidence="3">3.-.-.-</ecNumber>
    </submittedName>
</protein>
<dbReference type="EC" id="3.-.-.-" evidence="3"/>
<keyword evidence="3" id="KW-0378">Hydrolase</keyword>
<dbReference type="GO" id="GO:0005975">
    <property type="term" value="P:carbohydrate metabolic process"/>
    <property type="evidence" value="ECO:0007669"/>
    <property type="project" value="InterPro"/>
</dbReference>
<dbReference type="SUPFAM" id="SSF88713">
    <property type="entry name" value="Glycoside hydrolase/deacetylase"/>
    <property type="match status" value="1"/>
</dbReference>
<gene>
    <name evidence="3" type="ORF">ABUL08_29580</name>
    <name evidence="2" type="ORF">VK199_29490</name>
</gene>
<dbReference type="EMBL" id="CP157762">
    <property type="protein sequence ID" value="XBP93661.1"/>
    <property type="molecule type" value="Genomic_DNA"/>
</dbReference>
<dbReference type="Gene3D" id="3.20.20.370">
    <property type="entry name" value="Glycoside hydrolase/deacetylase"/>
    <property type="match status" value="1"/>
</dbReference>
<dbReference type="PANTHER" id="PTHR10587">
    <property type="entry name" value="GLYCOSYL TRANSFERASE-RELATED"/>
    <property type="match status" value="1"/>
</dbReference>
<reference evidence="2" key="1">
    <citation type="submission" date="2024-01" db="EMBL/GenBank/DDBJ databases">
        <title>The genome sequence of Micromonospora mangrovi CCTCC AA 2012012.</title>
        <authorList>
            <person name="Gao J."/>
        </authorList>
    </citation>
    <scope>NUCLEOTIDE SEQUENCE</scope>
    <source>
        <strain evidence="2">CCTCC AA 2012012</strain>
    </source>
</reference>
<dbReference type="CDD" id="cd10917">
    <property type="entry name" value="CE4_NodB_like_6s_7s"/>
    <property type="match status" value="1"/>
</dbReference>
<accession>A0AAU8HE99</accession>